<evidence type="ECO:0000256" key="8">
    <source>
        <dbReference type="ARBA" id="ARBA00023242"/>
    </source>
</evidence>
<dbReference type="InterPro" id="IPR036691">
    <property type="entry name" value="Endo/exonu/phosph_ase_sf"/>
</dbReference>
<keyword evidence="13" id="KW-0227">DNA damage</keyword>
<dbReference type="Proteomes" id="UP000053477">
    <property type="component" value="Unassembled WGS sequence"/>
</dbReference>
<evidence type="ECO:0000256" key="2">
    <source>
        <dbReference type="ARBA" id="ARBA00007092"/>
    </source>
</evidence>
<feature type="region of interest" description="Disordered" evidence="14">
    <location>
        <begin position="439"/>
        <end position="567"/>
    </location>
</feature>
<feature type="compositionally biased region" description="Low complexity" evidence="14">
    <location>
        <begin position="590"/>
        <end position="618"/>
    </location>
</feature>
<evidence type="ECO:0000256" key="5">
    <source>
        <dbReference type="ARBA" id="ARBA00022801"/>
    </source>
</evidence>
<feature type="active site" description="Proton donor/acceptor" evidence="9">
    <location>
        <position position="227"/>
    </location>
</feature>
<evidence type="ECO:0000256" key="6">
    <source>
        <dbReference type="ARBA" id="ARBA00022833"/>
    </source>
</evidence>
<dbReference type="GO" id="GO:0003906">
    <property type="term" value="F:DNA-(apurinic or apyrimidinic site) endonuclease activity"/>
    <property type="evidence" value="ECO:0007669"/>
    <property type="project" value="TreeGrafter"/>
</dbReference>
<keyword evidence="8" id="KW-0539">Nucleus</keyword>
<evidence type="ECO:0000313" key="16">
    <source>
        <dbReference type="EMBL" id="KLO07432.1"/>
    </source>
</evidence>
<dbReference type="FunCoup" id="A0A0H2R7U9">
    <property type="interactions" value="684"/>
</dbReference>
<dbReference type="STRING" id="27342.A0A0H2R7U9"/>
<feature type="active site" description="Proton acceptor" evidence="9">
    <location>
        <position position="329"/>
    </location>
</feature>
<feature type="active site" evidence="9">
    <location>
        <position position="186"/>
    </location>
</feature>
<dbReference type="PROSITE" id="PS51999">
    <property type="entry name" value="ZF_GRF"/>
    <property type="match status" value="1"/>
</dbReference>
<feature type="compositionally biased region" description="Basic and acidic residues" evidence="14">
    <location>
        <begin position="502"/>
        <end position="511"/>
    </location>
</feature>
<feature type="compositionally biased region" description="Basic and acidic residues" evidence="14">
    <location>
        <begin position="635"/>
        <end position="647"/>
    </location>
</feature>
<feature type="binding site" evidence="10">
    <location>
        <position position="328"/>
    </location>
    <ligand>
        <name>Mg(2+)</name>
        <dbReference type="ChEBI" id="CHEBI:18420"/>
        <label>1</label>
    </ligand>
</feature>
<evidence type="ECO:0000259" key="15">
    <source>
        <dbReference type="PROSITE" id="PS51999"/>
    </source>
</evidence>
<dbReference type="Gene3D" id="3.60.10.10">
    <property type="entry name" value="Endonuclease/exonuclease/phosphatase"/>
    <property type="match status" value="1"/>
</dbReference>
<feature type="binding site" evidence="10">
    <location>
        <position position="227"/>
    </location>
    <ligand>
        <name>Mg(2+)</name>
        <dbReference type="ChEBI" id="CHEBI:18420"/>
        <label>1</label>
    </ligand>
</feature>
<sequence length="713" mass="78587">MRILTWNINGIRTLPQYHPWNQLKTCENILKELKADIICFQETKTSRAALERQVALPGDNFDAFFSFPSSKKGGYSGVAVFTNAESALPLKAEEGLSGLLNTPPSNSKSTNATSSDEPPRISPRSGYPRAGDEQLVLLPLSSDPDDPDGPAFVLSKATVQEEFALLDAEGRCLIMDFGLFVLFNLYCPNSDNGSSRHAYKMNFHNLLGERVRRLMEEEKREVIVVGDINICAAPIDHCEGNLPGNKESFYDPPAREWFKNWIDPESGPMVDVLRQCWPDRKGMYTCWNTKISARETNYGTRIDYILLSRGLLPWFKHGDIMPSVRGSDHCPVYIDLHDEIAGENGEVRKLRDEMQMSSERREPPRLCAKFWPEFSGKQQLLSSFFGKGKKDPRPMDVSFPLPDIGADVIICPTVEPISSSSSEPKEKTDSADSEVIDITGQDIPSDPKIQSQVTITSISSTSQRPSASPVTPGPSSTTNGKRKQSHPDSNYASIGSSSSKKSKTEEKETSKSKAKGKAPGQTKLSNFFSGSQSQPSGSSKKKANDPVRSSTTSTSSPVATQNPIDVDASVDLISDTSLLGEDDPEFLLSIASQVPSQASSSTATPPSTQSLTASQSSSNKNGVQHSWSTLFMRVEPPRCHVHNEPTRSFRVNKQGPNRGKEFYLCSRPVGPGYDAGRDKRRREDVDPQYRCSYFKWASEVRNDAIAKGTKSQS</sequence>
<dbReference type="PANTHER" id="PTHR22748">
    <property type="entry name" value="AP ENDONUCLEASE"/>
    <property type="match status" value="1"/>
</dbReference>
<dbReference type="Pfam" id="PF03372">
    <property type="entry name" value="Exo_endo_phos"/>
    <property type="match status" value="1"/>
</dbReference>
<evidence type="ECO:0000313" key="17">
    <source>
        <dbReference type="Proteomes" id="UP000053477"/>
    </source>
</evidence>
<dbReference type="NCBIfam" id="TIGR00633">
    <property type="entry name" value="xth"/>
    <property type="match status" value="1"/>
</dbReference>
<evidence type="ECO:0000256" key="14">
    <source>
        <dbReference type="SAM" id="MobiDB-lite"/>
    </source>
</evidence>
<evidence type="ECO:0000256" key="7">
    <source>
        <dbReference type="ARBA" id="ARBA00022842"/>
    </source>
</evidence>
<accession>A0A0H2R7U9</accession>
<dbReference type="GO" id="GO:0003677">
    <property type="term" value="F:DNA binding"/>
    <property type="evidence" value="ECO:0007669"/>
    <property type="project" value="InterPro"/>
</dbReference>
<dbReference type="AlphaFoldDB" id="A0A0H2R7U9"/>
<dbReference type="PROSITE" id="PS00728">
    <property type="entry name" value="AP_NUCLEASE_F1_3"/>
    <property type="match status" value="1"/>
</dbReference>
<keyword evidence="10" id="KW-0464">Manganese</keyword>
<feature type="compositionally biased region" description="Polar residues" evidence="14">
    <location>
        <begin position="99"/>
        <end position="116"/>
    </location>
</feature>
<gene>
    <name evidence="16" type="ORF">SCHPADRAFT_922883</name>
</gene>
<evidence type="ECO:0000256" key="1">
    <source>
        <dbReference type="ARBA" id="ARBA00001936"/>
    </source>
</evidence>
<dbReference type="OrthoDB" id="391817at2759"/>
<dbReference type="GO" id="GO:0008081">
    <property type="term" value="F:phosphoric diester hydrolase activity"/>
    <property type="evidence" value="ECO:0007669"/>
    <property type="project" value="TreeGrafter"/>
</dbReference>
<keyword evidence="6" id="KW-0862">Zinc</keyword>
<feature type="binding site" evidence="10">
    <location>
        <position position="329"/>
    </location>
    <ligand>
        <name>Mg(2+)</name>
        <dbReference type="ChEBI" id="CHEBI:18420"/>
        <label>1</label>
    </ligand>
</feature>
<dbReference type="CDD" id="cd09088">
    <property type="entry name" value="Ape2-like_AP-endo"/>
    <property type="match status" value="1"/>
</dbReference>
<feature type="site" description="Important for catalytic activity" evidence="11">
    <location>
        <position position="303"/>
    </location>
</feature>
<organism evidence="16 17">
    <name type="scientific">Schizopora paradoxa</name>
    <dbReference type="NCBI Taxonomy" id="27342"/>
    <lineage>
        <taxon>Eukaryota</taxon>
        <taxon>Fungi</taxon>
        <taxon>Dikarya</taxon>
        <taxon>Basidiomycota</taxon>
        <taxon>Agaricomycotina</taxon>
        <taxon>Agaricomycetes</taxon>
        <taxon>Hymenochaetales</taxon>
        <taxon>Schizoporaceae</taxon>
        <taxon>Schizopora</taxon>
    </lineage>
</organism>
<protein>
    <recommendedName>
        <fullName evidence="13">DNA-(apurinic or apyrimidinic site) endonuclease</fullName>
        <ecNumber evidence="13">3.1.-.-</ecNumber>
    </recommendedName>
</protein>
<dbReference type="EC" id="3.1.-.-" evidence="13"/>
<dbReference type="EMBL" id="KQ086139">
    <property type="protein sequence ID" value="KLO07432.1"/>
    <property type="molecule type" value="Genomic_DNA"/>
</dbReference>
<keyword evidence="4 12" id="KW-0863">Zinc-finger</keyword>
<feature type="compositionally biased region" description="Low complexity" evidence="14">
    <location>
        <begin position="449"/>
        <end position="463"/>
    </location>
</feature>
<evidence type="ECO:0000256" key="13">
    <source>
        <dbReference type="RuleBase" id="RU362131"/>
    </source>
</evidence>
<feature type="compositionally biased region" description="Low complexity" evidence="14">
    <location>
        <begin position="525"/>
        <end position="538"/>
    </location>
</feature>
<feature type="binding site" evidence="10">
    <location>
        <position position="7"/>
    </location>
    <ligand>
        <name>Mg(2+)</name>
        <dbReference type="ChEBI" id="CHEBI:18420"/>
        <label>1</label>
    </ligand>
</feature>
<dbReference type="InterPro" id="IPR004808">
    <property type="entry name" value="AP_endonuc_1"/>
</dbReference>
<evidence type="ECO:0000256" key="3">
    <source>
        <dbReference type="ARBA" id="ARBA00022723"/>
    </source>
</evidence>
<dbReference type="InterPro" id="IPR020848">
    <property type="entry name" value="AP_endonuclease_F1_CS"/>
</dbReference>
<feature type="compositionally biased region" description="Polar residues" evidence="14">
    <location>
        <begin position="619"/>
        <end position="629"/>
    </location>
</feature>
<keyword evidence="7 10" id="KW-0460">Magnesium</keyword>
<evidence type="ECO:0000256" key="9">
    <source>
        <dbReference type="PIRSR" id="PIRSR604808-1"/>
    </source>
</evidence>
<feature type="region of interest" description="Disordered" evidence="14">
    <location>
        <begin position="98"/>
        <end position="128"/>
    </location>
</feature>
<feature type="site" description="Interaction with DNA substrate" evidence="11">
    <location>
        <position position="329"/>
    </location>
</feature>
<dbReference type="GO" id="GO:0006284">
    <property type="term" value="P:base-excision repair"/>
    <property type="evidence" value="ECO:0007669"/>
    <property type="project" value="TreeGrafter"/>
</dbReference>
<dbReference type="GO" id="GO:0005634">
    <property type="term" value="C:nucleus"/>
    <property type="evidence" value="ECO:0007669"/>
    <property type="project" value="TreeGrafter"/>
</dbReference>
<feature type="binding site" evidence="10">
    <location>
        <position position="229"/>
    </location>
    <ligand>
        <name>Mg(2+)</name>
        <dbReference type="ChEBI" id="CHEBI:18420"/>
        <label>1</label>
    </ligand>
</feature>
<comment type="cofactor">
    <cofactor evidence="1">
        <name>Mn(2+)</name>
        <dbReference type="ChEBI" id="CHEBI:29035"/>
    </cofactor>
</comment>
<dbReference type="GO" id="GO:0008311">
    <property type="term" value="F:double-stranded DNA 3'-5' DNA exonuclease activity"/>
    <property type="evidence" value="ECO:0007669"/>
    <property type="project" value="TreeGrafter"/>
</dbReference>
<keyword evidence="17" id="KW-1185">Reference proteome</keyword>
<name>A0A0H2R7U9_9AGAM</name>
<evidence type="ECO:0000256" key="10">
    <source>
        <dbReference type="PIRSR" id="PIRSR604808-2"/>
    </source>
</evidence>
<dbReference type="InParanoid" id="A0A0H2R7U9"/>
<keyword evidence="13" id="KW-0234">DNA repair</keyword>
<evidence type="ECO:0000256" key="12">
    <source>
        <dbReference type="PROSITE-ProRule" id="PRU01343"/>
    </source>
</evidence>
<keyword evidence="3 10" id="KW-0479">Metal-binding</keyword>
<reference evidence="16 17" key="1">
    <citation type="submission" date="2015-04" db="EMBL/GenBank/DDBJ databases">
        <title>Complete genome sequence of Schizopora paradoxa KUC8140, a cosmopolitan wood degrader in East Asia.</title>
        <authorList>
            <consortium name="DOE Joint Genome Institute"/>
            <person name="Min B."/>
            <person name="Park H."/>
            <person name="Jang Y."/>
            <person name="Kim J.-J."/>
            <person name="Kim K.H."/>
            <person name="Pangilinan J."/>
            <person name="Lipzen A."/>
            <person name="Riley R."/>
            <person name="Grigoriev I.V."/>
            <person name="Spatafora J.W."/>
            <person name="Choi I.-G."/>
        </authorList>
    </citation>
    <scope>NUCLEOTIDE SEQUENCE [LARGE SCALE GENOMIC DNA]</scope>
    <source>
        <strain evidence="16 17">KUC8140</strain>
    </source>
</reference>
<feature type="site" description="Transition state stabilizer" evidence="11">
    <location>
        <position position="229"/>
    </location>
</feature>
<comment type="similarity">
    <text evidence="2 13">Belongs to the DNA repair enzymes AP/ExoA family.</text>
</comment>
<dbReference type="PROSITE" id="PS51435">
    <property type="entry name" value="AP_NUCLEASE_F1_4"/>
    <property type="match status" value="1"/>
</dbReference>
<feature type="compositionally biased region" description="Polar residues" evidence="14">
    <location>
        <begin position="464"/>
        <end position="479"/>
    </location>
</feature>
<dbReference type="InterPro" id="IPR005135">
    <property type="entry name" value="Endo/exonuclease/phosphatase"/>
</dbReference>
<dbReference type="SUPFAM" id="SSF56219">
    <property type="entry name" value="DNase I-like"/>
    <property type="match status" value="1"/>
</dbReference>
<evidence type="ECO:0000256" key="11">
    <source>
        <dbReference type="PIRSR" id="PIRSR604808-3"/>
    </source>
</evidence>
<feature type="region of interest" description="Disordered" evidence="14">
    <location>
        <begin position="590"/>
        <end position="667"/>
    </location>
</feature>
<evidence type="ECO:0000256" key="4">
    <source>
        <dbReference type="ARBA" id="ARBA00022771"/>
    </source>
</evidence>
<dbReference type="PANTHER" id="PTHR22748:SF4">
    <property type="entry name" value="DNA-(APURINIC OR APYRIMIDINIC SITE) ENDONUCLEASE 2"/>
    <property type="match status" value="1"/>
</dbReference>
<feature type="domain" description="GRF-type" evidence="15">
    <location>
        <begin position="639"/>
        <end position="700"/>
    </location>
</feature>
<dbReference type="InterPro" id="IPR010666">
    <property type="entry name" value="Znf_GRF"/>
</dbReference>
<dbReference type="GO" id="GO:0008270">
    <property type="term" value="F:zinc ion binding"/>
    <property type="evidence" value="ECO:0007669"/>
    <property type="project" value="UniProtKB-KW"/>
</dbReference>
<proteinExistence type="inferred from homology"/>
<keyword evidence="5" id="KW-0378">Hydrolase</keyword>
<feature type="binding site" evidence="10">
    <location>
        <position position="42"/>
    </location>
    <ligand>
        <name>Mg(2+)</name>
        <dbReference type="ChEBI" id="CHEBI:18420"/>
        <label>1</label>
    </ligand>
</feature>
<comment type="cofactor">
    <cofactor evidence="10 13">
        <name>Mg(2+)</name>
        <dbReference type="ChEBI" id="CHEBI:18420"/>
    </cofactor>
    <cofactor evidence="10 13">
        <name>Mn(2+)</name>
        <dbReference type="ChEBI" id="CHEBI:29035"/>
    </cofactor>
    <text evidence="10 13">Probably binds two magnesium or manganese ions per subunit.</text>
</comment>